<evidence type="ECO:0000259" key="2">
    <source>
        <dbReference type="Pfam" id="PF10382"/>
    </source>
</evidence>
<accession>A0ABD2XXL6</accession>
<feature type="region of interest" description="Disordered" evidence="1">
    <location>
        <begin position="522"/>
        <end position="547"/>
    </location>
</feature>
<evidence type="ECO:0000313" key="4">
    <source>
        <dbReference type="Proteomes" id="UP001630127"/>
    </source>
</evidence>
<reference evidence="3 4" key="1">
    <citation type="submission" date="2024-11" db="EMBL/GenBank/DDBJ databases">
        <title>A near-complete genome assembly of Cinchona calisaya.</title>
        <authorList>
            <person name="Lian D.C."/>
            <person name="Zhao X.W."/>
            <person name="Wei L."/>
        </authorList>
    </citation>
    <scope>NUCLEOTIDE SEQUENCE [LARGE SCALE GENOMIC DNA]</scope>
    <source>
        <tissue evidence="3">Nenye</tissue>
    </source>
</reference>
<dbReference type="Proteomes" id="UP001630127">
    <property type="component" value="Unassembled WGS sequence"/>
</dbReference>
<sequence>MAEVKKWSVTYTKHVKQKRKIYQDGFLELHSSKNKVILYDECENILESRFVKKDDTIELGETLAFDSHLVDIGDPEGDHKPTQKFNPKDTKINRTYESFQSPKFETKPNLGAKKAKPINLSPSQKVIREFKKSEMTKYGSSPDCPETIKTSKTEWQVLYTIQVTQKAKKYHDGFLQLLTCGSQGKQVVLYDETRRLLESKFLKKDEIIRSGESIALDGHLVDIGECEEDHKPPMNFKVQGRNCSTVGKKAAAYGQMHSLNQLPTGEYQKEAVPRGQMDSNFKSSILEDNISTLEGGKNPIRAAHEILSILRKTKTEMDVATMKRSSAEVFHASRSSSSFQSDSGYQTKEQLQDVCNEASTIVHPDKENRTTHKDNSEIPKDEAINEVLSVEISKSANKGTKTASSFFVGSGATNNSIRMVDIDYIESSRMHPDAPVLGTKGLATLEVDSKTSIASVLKDPSTGDLKSGNCSEQVYCKDNPTEATASGSDTSQLSVEIEHEKPCAYREGTGTRWQTGVHVTGMATSSDGTPHDVTDYQNISEQDTSRKKTDEFPCFDLGF</sequence>
<organism evidence="3 4">
    <name type="scientific">Cinchona calisaya</name>
    <dbReference type="NCBI Taxonomy" id="153742"/>
    <lineage>
        <taxon>Eukaryota</taxon>
        <taxon>Viridiplantae</taxon>
        <taxon>Streptophyta</taxon>
        <taxon>Embryophyta</taxon>
        <taxon>Tracheophyta</taxon>
        <taxon>Spermatophyta</taxon>
        <taxon>Magnoliopsida</taxon>
        <taxon>eudicotyledons</taxon>
        <taxon>Gunneridae</taxon>
        <taxon>Pentapetalae</taxon>
        <taxon>asterids</taxon>
        <taxon>lamiids</taxon>
        <taxon>Gentianales</taxon>
        <taxon>Rubiaceae</taxon>
        <taxon>Cinchonoideae</taxon>
        <taxon>Cinchoneae</taxon>
        <taxon>Cinchona</taxon>
    </lineage>
</organism>
<dbReference type="PANTHER" id="PTHR28535:SF1">
    <property type="entry name" value="PROTEIN ZGRF1"/>
    <property type="match status" value="1"/>
</dbReference>
<dbReference type="PANTHER" id="PTHR28535">
    <property type="entry name" value="ZINC FINGER GRF-TYPE CONTAINING 1"/>
    <property type="match status" value="1"/>
</dbReference>
<dbReference type="Pfam" id="PF10382">
    <property type="entry name" value="ZGRF1-like_N"/>
    <property type="match status" value="2"/>
</dbReference>
<dbReference type="InterPro" id="IPR018838">
    <property type="entry name" value="ZGRF1-like_N"/>
</dbReference>
<feature type="domain" description="5'-3' DNA helicase ZGRF1-like N-terminal" evidence="2">
    <location>
        <begin position="4"/>
        <end position="77"/>
    </location>
</feature>
<name>A0ABD2XXL6_9GENT</name>
<dbReference type="InterPro" id="IPR052800">
    <property type="entry name" value="DNA_Repair_Helicase_ZGRF1"/>
</dbReference>
<proteinExistence type="predicted"/>
<evidence type="ECO:0000313" key="3">
    <source>
        <dbReference type="EMBL" id="KAL3499012.1"/>
    </source>
</evidence>
<dbReference type="EMBL" id="JBJUIK010000017">
    <property type="protein sequence ID" value="KAL3499012.1"/>
    <property type="molecule type" value="Genomic_DNA"/>
</dbReference>
<gene>
    <name evidence="3" type="ORF">ACH5RR_041744</name>
</gene>
<feature type="domain" description="5'-3' DNA helicase ZGRF1-like N-terminal" evidence="2">
    <location>
        <begin position="154"/>
        <end position="229"/>
    </location>
</feature>
<keyword evidence="4" id="KW-1185">Reference proteome</keyword>
<evidence type="ECO:0000256" key="1">
    <source>
        <dbReference type="SAM" id="MobiDB-lite"/>
    </source>
</evidence>
<protein>
    <recommendedName>
        <fullName evidence="2">5'-3' DNA helicase ZGRF1-like N-terminal domain-containing protein</fullName>
    </recommendedName>
</protein>
<comment type="caution">
    <text evidence="3">The sequence shown here is derived from an EMBL/GenBank/DDBJ whole genome shotgun (WGS) entry which is preliminary data.</text>
</comment>
<dbReference type="AlphaFoldDB" id="A0ABD2XXL6"/>